<evidence type="ECO:0000313" key="12">
    <source>
        <dbReference type="Proteomes" id="UP000887561"/>
    </source>
</evidence>
<dbReference type="WBParaSite" id="scaffold434_cov187.g1056">
    <property type="protein sequence ID" value="scaffold434_cov187.g1056"/>
    <property type="gene ID" value="scaffold434_cov187.g1056"/>
</dbReference>
<evidence type="ECO:0000256" key="9">
    <source>
        <dbReference type="RuleBase" id="RU910714"/>
    </source>
</evidence>
<keyword evidence="8" id="KW-0963">Cytoplasm</keyword>
<dbReference type="InterPro" id="IPR003619">
    <property type="entry name" value="MAD_homology1_Dwarfin-type"/>
</dbReference>
<comment type="subcellular location">
    <subcellularLocation>
        <location evidence="8">Cytoplasm</location>
    </subcellularLocation>
    <subcellularLocation>
        <location evidence="8">Nucleus</location>
    </subcellularLocation>
</comment>
<dbReference type="SUPFAM" id="SSF49879">
    <property type="entry name" value="SMAD/FHA domain"/>
    <property type="match status" value="1"/>
</dbReference>
<dbReference type="InterPro" id="IPR013019">
    <property type="entry name" value="MAD_homology_MH1"/>
</dbReference>
<dbReference type="InterPro" id="IPR001132">
    <property type="entry name" value="SMAD_dom_Dwarfin-type"/>
</dbReference>
<comment type="pathway">
    <text evidence="9">Amino-acid degradation; L-valine degradation.</text>
</comment>
<dbReference type="GO" id="GO:0009653">
    <property type="term" value="P:anatomical structure morphogenesis"/>
    <property type="evidence" value="ECO:0007669"/>
    <property type="project" value="TreeGrafter"/>
</dbReference>
<reference evidence="13" key="1">
    <citation type="submission" date="2022-11" db="UniProtKB">
        <authorList>
            <consortium name="WormBaseParasite"/>
        </authorList>
    </citation>
    <scope>IDENTIFICATION</scope>
</reference>
<dbReference type="SMART" id="SM00523">
    <property type="entry name" value="DWA"/>
    <property type="match status" value="1"/>
</dbReference>
<dbReference type="EC" id="1.1.1.31" evidence="9"/>
<name>A0A915MNN2_MELJA</name>
<evidence type="ECO:0000256" key="8">
    <source>
        <dbReference type="RuleBase" id="RU361195"/>
    </source>
</evidence>
<keyword evidence="2 9" id="KW-0101">Branched-chain amino acid catabolism</keyword>
<dbReference type="Pfam" id="PF03166">
    <property type="entry name" value="MH2"/>
    <property type="match status" value="1"/>
</dbReference>
<keyword evidence="5 8" id="KW-0805">Transcription regulation</keyword>
<dbReference type="GO" id="GO:0005737">
    <property type="term" value="C:cytoplasm"/>
    <property type="evidence" value="ECO:0007669"/>
    <property type="project" value="UniProtKB-SubCell"/>
</dbReference>
<dbReference type="Pfam" id="PF14833">
    <property type="entry name" value="NAD_binding_11"/>
    <property type="match status" value="1"/>
</dbReference>
<proteinExistence type="inferred from homology"/>
<dbReference type="Proteomes" id="UP000887561">
    <property type="component" value="Unplaced"/>
</dbReference>
<evidence type="ECO:0000256" key="1">
    <source>
        <dbReference type="ARBA" id="ARBA00005545"/>
    </source>
</evidence>
<dbReference type="InterPro" id="IPR029154">
    <property type="entry name" value="HIBADH-like_NADP-bd"/>
</dbReference>
<evidence type="ECO:0000256" key="4">
    <source>
        <dbReference type="ARBA" id="ARBA00022833"/>
    </source>
</evidence>
<dbReference type="InterPro" id="IPR013790">
    <property type="entry name" value="Dwarfin"/>
</dbReference>
<dbReference type="GO" id="GO:0009083">
    <property type="term" value="P:branched-chain amino acid catabolic process"/>
    <property type="evidence" value="ECO:0007669"/>
    <property type="project" value="UniProtKB-KW"/>
</dbReference>
<protein>
    <recommendedName>
        <fullName evidence="8 9">Multifunctional fusion protein</fullName>
    </recommendedName>
    <domain>
        <recommendedName>
            <fullName evidence="8">Mothers against decapentaplegic homolog</fullName>
            <shortName evidence="8">MAD homolog</shortName>
            <shortName evidence="8">Mothers against DPP homolog</shortName>
        </recommendedName>
        <alternativeName>
            <fullName evidence="8">SMAD family member</fullName>
        </alternativeName>
    </domain>
    <domain>
        <recommendedName>
            <fullName evidence="9">3-hydroxyisobutyrate dehydrogenase</fullName>
            <shortName evidence="9">HIBADH</shortName>
            <ecNumber evidence="9">1.1.1.31</ecNumber>
        </recommendedName>
    </domain>
</protein>
<dbReference type="GO" id="GO:0050661">
    <property type="term" value="F:NADP binding"/>
    <property type="evidence" value="ECO:0007669"/>
    <property type="project" value="InterPro"/>
</dbReference>
<dbReference type="InterPro" id="IPR013328">
    <property type="entry name" value="6PGD_dom2"/>
</dbReference>
<dbReference type="AlphaFoldDB" id="A0A915MNN2"/>
<dbReference type="GO" id="GO:0060395">
    <property type="term" value="P:SMAD protein signal transduction"/>
    <property type="evidence" value="ECO:0007669"/>
    <property type="project" value="TreeGrafter"/>
</dbReference>
<comment type="similarity">
    <text evidence="9">Belongs to the HIBADH-related family.</text>
</comment>
<dbReference type="PROSITE" id="PS00895">
    <property type="entry name" value="3_HYDROXYISOBUT_DH"/>
    <property type="match status" value="1"/>
</dbReference>
<evidence type="ECO:0000259" key="10">
    <source>
        <dbReference type="PROSITE" id="PS51075"/>
    </source>
</evidence>
<dbReference type="InterPro" id="IPR002204">
    <property type="entry name" value="3-OH-isobutyrate_DH-rel_CS"/>
</dbReference>
<dbReference type="InterPro" id="IPR008927">
    <property type="entry name" value="6-PGluconate_DH-like_C_sf"/>
</dbReference>
<dbReference type="Pfam" id="PF03165">
    <property type="entry name" value="MH1"/>
    <property type="match status" value="1"/>
</dbReference>
<dbReference type="GO" id="GO:0050793">
    <property type="term" value="P:regulation of developmental process"/>
    <property type="evidence" value="ECO:0007669"/>
    <property type="project" value="UniProtKB-ARBA"/>
</dbReference>
<comment type="similarity">
    <text evidence="1 8">Belongs to the dwarfin/SMAD family.</text>
</comment>
<dbReference type="Gene3D" id="2.60.200.10">
    <property type="match status" value="1"/>
</dbReference>
<dbReference type="Gene3D" id="3.90.520.10">
    <property type="entry name" value="SMAD MH1 domain"/>
    <property type="match status" value="1"/>
</dbReference>
<feature type="domain" description="MH2" evidence="11">
    <location>
        <begin position="432"/>
        <end position="650"/>
    </location>
</feature>
<dbReference type="GO" id="GO:0009791">
    <property type="term" value="P:post-embryonic development"/>
    <property type="evidence" value="ECO:0007669"/>
    <property type="project" value="UniProtKB-ARBA"/>
</dbReference>
<dbReference type="GO" id="GO:0030509">
    <property type="term" value="P:BMP signaling pathway"/>
    <property type="evidence" value="ECO:0007669"/>
    <property type="project" value="TreeGrafter"/>
</dbReference>
<dbReference type="PROSITE" id="PS51075">
    <property type="entry name" value="MH1"/>
    <property type="match status" value="1"/>
</dbReference>
<dbReference type="Pfam" id="PF03446">
    <property type="entry name" value="NAD_binding_2"/>
    <property type="match status" value="1"/>
</dbReference>
<dbReference type="PANTHER" id="PTHR13703:SF45">
    <property type="entry name" value="MOTHERS AGAINST DECAPENTAPLEGIC HOMOLOG"/>
    <property type="match status" value="1"/>
</dbReference>
<dbReference type="GO" id="GO:0051239">
    <property type="term" value="P:regulation of multicellular organismal process"/>
    <property type="evidence" value="ECO:0007669"/>
    <property type="project" value="UniProtKB-ARBA"/>
</dbReference>
<evidence type="ECO:0000313" key="13">
    <source>
        <dbReference type="WBParaSite" id="scaffold434_cov187.g1056"/>
    </source>
</evidence>
<dbReference type="SMART" id="SM00524">
    <property type="entry name" value="DWB"/>
    <property type="match status" value="1"/>
</dbReference>
<dbReference type="SUPFAM" id="SSF48179">
    <property type="entry name" value="6-phosphogluconate dehydrogenase C-terminal domain-like"/>
    <property type="match status" value="1"/>
</dbReference>
<dbReference type="GO" id="GO:0030154">
    <property type="term" value="P:cell differentiation"/>
    <property type="evidence" value="ECO:0007669"/>
    <property type="project" value="TreeGrafter"/>
</dbReference>
<evidence type="ECO:0000256" key="2">
    <source>
        <dbReference type="ARBA" id="ARBA00022456"/>
    </source>
</evidence>
<dbReference type="GO" id="GO:0051287">
    <property type="term" value="F:NAD binding"/>
    <property type="evidence" value="ECO:0007669"/>
    <property type="project" value="InterPro"/>
</dbReference>
<dbReference type="Gene3D" id="3.40.50.720">
    <property type="entry name" value="NAD(P)-binding Rossmann-like Domain"/>
    <property type="match status" value="1"/>
</dbReference>
<evidence type="ECO:0000256" key="6">
    <source>
        <dbReference type="ARBA" id="ARBA00023163"/>
    </source>
</evidence>
<keyword evidence="7 8" id="KW-0539">Nucleus</keyword>
<dbReference type="InterPro" id="IPR011548">
    <property type="entry name" value="HIBADH"/>
</dbReference>
<evidence type="ECO:0000256" key="3">
    <source>
        <dbReference type="ARBA" id="ARBA00022723"/>
    </source>
</evidence>
<dbReference type="Gene3D" id="1.10.1040.10">
    <property type="entry name" value="N-(1-d-carboxylethyl)-l-norvaline Dehydrogenase, domain 2"/>
    <property type="match status" value="1"/>
</dbReference>
<keyword evidence="9" id="KW-0560">Oxidoreductase</keyword>
<dbReference type="GO" id="GO:0000978">
    <property type="term" value="F:RNA polymerase II cis-regulatory region sequence-specific DNA binding"/>
    <property type="evidence" value="ECO:0007669"/>
    <property type="project" value="TreeGrafter"/>
</dbReference>
<dbReference type="PROSITE" id="PS51076">
    <property type="entry name" value="MH2"/>
    <property type="match status" value="1"/>
</dbReference>
<dbReference type="InterPro" id="IPR008984">
    <property type="entry name" value="SMAD_FHA_dom_sf"/>
</dbReference>
<keyword evidence="3" id="KW-0479">Metal-binding</keyword>
<evidence type="ECO:0000256" key="7">
    <source>
        <dbReference type="ARBA" id="ARBA00023242"/>
    </source>
</evidence>
<dbReference type="InterPro" id="IPR036578">
    <property type="entry name" value="SMAD_MH1_sf"/>
</dbReference>
<evidence type="ECO:0000259" key="11">
    <source>
        <dbReference type="PROSITE" id="PS51076"/>
    </source>
</evidence>
<evidence type="ECO:0000256" key="5">
    <source>
        <dbReference type="ARBA" id="ARBA00023015"/>
    </source>
</evidence>
<dbReference type="GO" id="GO:0070411">
    <property type="term" value="F:I-SMAD binding"/>
    <property type="evidence" value="ECO:0007669"/>
    <property type="project" value="TreeGrafter"/>
</dbReference>
<accession>A0A915MNN2</accession>
<dbReference type="GO" id="GO:0071144">
    <property type="term" value="C:heteromeric SMAD protein complex"/>
    <property type="evidence" value="ECO:0007669"/>
    <property type="project" value="TreeGrafter"/>
</dbReference>
<dbReference type="GO" id="GO:0008442">
    <property type="term" value="F:3-hydroxyisobutyrate dehydrogenase activity"/>
    <property type="evidence" value="ECO:0007669"/>
    <property type="project" value="UniProtKB-EC"/>
</dbReference>
<organism evidence="12 13">
    <name type="scientific">Meloidogyne javanica</name>
    <name type="common">Root-knot nematode worm</name>
    <dbReference type="NCBI Taxonomy" id="6303"/>
    <lineage>
        <taxon>Eukaryota</taxon>
        <taxon>Metazoa</taxon>
        <taxon>Ecdysozoa</taxon>
        <taxon>Nematoda</taxon>
        <taxon>Chromadorea</taxon>
        <taxon>Rhabditida</taxon>
        <taxon>Tylenchina</taxon>
        <taxon>Tylenchomorpha</taxon>
        <taxon>Tylenchoidea</taxon>
        <taxon>Meloidogynidae</taxon>
        <taxon>Meloidogyninae</taxon>
        <taxon>Meloidogyne</taxon>
        <taxon>Meloidogyne incognita group</taxon>
    </lineage>
</organism>
<dbReference type="GO" id="GO:0000981">
    <property type="term" value="F:DNA-binding transcription factor activity, RNA polymerase II-specific"/>
    <property type="evidence" value="ECO:0007669"/>
    <property type="project" value="TreeGrafter"/>
</dbReference>
<dbReference type="SUPFAM" id="SSF56366">
    <property type="entry name" value="SMAD MH1 domain"/>
    <property type="match status" value="1"/>
</dbReference>
<dbReference type="PANTHER" id="PTHR13703">
    <property type="entry name" value="SMAD"/>
    <property type="match status" value="1"/>
</dbReference>
<dbReference type="InterPro" id="IPR017855">
    <property type="entry name" value="SMAD-like_dom_sf"/>
</dbReference>
<dbReference type="GO" id="GO:0046872">
    <property type="term" value="F:metal ion binding"/>
    <property type="evidence" value="ECO:0007669"/>
    <property type="project" value="UniProtKB-KW"/>
</dbReference>
<dbReference type="InterPro" id="IPR036291">
    <property type="entry name" value="NAD(P)-bd_dom_sf"/>
</dbReference>
<sequence>MGGYVGFVGLGSMGGRMARNLLTKNIRLAVFDNNKEKLLEFKEKGSNICSSAAELASKCEKIFTMLPNGEDVLSLYAGKEGIMETLQQNTLCVDCSTIDQATSIQLSELVQTKKASFLDAPVSGGVLGAEKATLTFMIGGDLNDIKKAEYLFELMGKNIVHCGKVGSGQVTKLCNNMLLASQMIALAEIMNMGERLGLDPQVLTSVINSSSGRCWASDTYNPVPGVIPCTPASNNFEPGFTCTLMAKGGDDPEFIHKAIESLVKKLKDRREQLDALISAVTSAGKQPSGCVAIHRSLDGRLQVAGRKGVPNVVYARIWRWPNVNKSELVKLPACQTPTNHPDLICINPYHYDRVVSYELSSLQMDPLPPINSTQSILTNLDGPSSSQQNLENSVFTEQKCQWQSSPFETCSNISGHCNMNSLYPQNNAPKYWCSITYFELDTQVGETFKAPWNMSNIYVDGGMDPNGSENGRFCLGALSNVHRSESSEKARLHIGKGIRLQIIDSINSEDYNIFVECCSQKGIFVKSCFLDFQNGLGYGNAVHKFCFGAVRKVFNLKWAYTEMVEKKRRANMAAMVKAYAVAGIAPQNGLVQDSGTGVDDLRATCCTIAISFVKGWGIGYPRSNIKETPCWIEIQLFRPLQLLNELLSSN</sequence>
<keyword evidence="12" id="KW-1185">Reference proteome</keyword>
<keyword evidence="6 8" id="KW-0804">Transcription</keyword>
<keyword evidence="4" id="KW-0862">Zinc</keyword>
<feature type="domain" description="MH1" evidence="10">
    <location>
        <begin position="234"/>
        <end position="360"/>
    </location>
</feature>
<keyword evidence="9" id="KW-0520">NAD</keyword>
<dbReference type="NCBIfam" id="TIGR01692">
    <property type="entry name" value="HIBADH"/>
    <property type="match status" value="1"/>
</dbReference>
<dbReference type="SUPFAM" id="SSF51735">
    <property type="entry name" value="NAD(P)-binding Rossmann-fold domains"/>
    <property type="match status" value="1"/>
</dbReference>
<dbReference type="InterPro" id="IPR006115">
    <property type="entry name" value="6PGDH_NADP-bd"/>
</dbReference>
<comment type="catalytic activity">
    <reaction evidence="9">
        <text>3-hydroxy-2-methylpropanoate + NAD(+) = 2-methyl-3-oxopropanoate + NADH + H(+)</text>
        <dbReference type="Rhea" id="RHEA:17681"/>
        <dbReference type="ChEBI" id="CHEBI:11805"/>
        <dbReference type="ChEBI" id="CHEBI:15378"/>
        <dbReference type="ChEBI" id="CHEBI:57540"/>
        <dbReference type="ChEBI" id="CHEBI:57700"/>
        <dbReference type="ChEBI" id="CHEBI:57945"/>
        <dbReference type="EC" id="1.1.1.31"/>
    </reaction>
</comment>